<evidence type="ECO:0000256" key="3">
    <source>
        <dbReference type="ARBA" id="ARBA00012784"/>
    </source>
</evidence>
<comment type="cofactor">
    <cofactor evidence="1">
        <name>Zn(2+)</name>
        <dbReference type="ChEBI" id="CHEBI:29105"/>
    </cofactor>
</comment>
<dbReference type="NCBIfam" id="NF006847">
    <property type="entry name" value="PRK09358.1-2"/>
    <property type="match status" value="1"/>
</dbReference>
<dbReference type="GO" id="GO:0005829">
    <property type="term" value="C:cytosol"/>
    <property type="evidence" value="ECO:0007669"/>
    <property type="project" value="TreeGrafter"/>
</dbReference>
<dbReference type="GO" id="GO:0004000">
    <property type="term" value="F:adenosine deaminase activity"/>
    <property type="evidence" value="ECO:0007669"/>
    <property type="project" value="TreeGrafter"/>
</dbReference>
<dbReference type="SUPFAM" id="SSF51556">
    <property type="entry name" value="Metallo-dependent hydrolases"/>
    <property type="match status" value="1"/>
</dbReference>
<dbReference type="GO" id="GO:0006154">
    <property type="term" value="P:adenosine catabolic process"/>
    <property type="evidence" value="ECO:0007669"/>
    <property type="project" value="TreeGrafter"/>
</dbReference>
<keyword evidence="6" id="KW-0862">Zinc</keyword>
<name>A0A7W5P5P1_9ACTN</name>
<dbReference type="EMBL" id="JACHZG010000001">
    <property type="protein sequence ID" value="MBB3325654.1"/>
    <property type="molecule type" value="Genomic_DNA"/>
</dbReference>
<evidence type="ECO:0000313" key="9">
    <source>
        <dbReference type="Proteomes" id="UP000565572"/>
    </source>
</evidence>
<evidence type="ECO:0000259" key="7">
    <source>
        <dbReference type="Pfam" id="PF00962"/>
    </source>
</evidence>
<dbReference type="GO" id="GO:0046872">
    <property type="term" value="F:metal ion binding"/>
    <property type="evidence" value="ECO:0007669"/>
    <property type="project" value="UniProtKB-KW"/>
</dbReference>
<dbReference type="InterPro" id="IPR006330">
    <property type="entry name" value="Ado/ade_deaminase"/>
</dbReference>
<protein>
    <recommendedName>
        <fullName evidence="3">adenosine deaminase</fullName>
        <ecNumber evidence="3">3.5.4.4</ecNumber>
    </recommendedName>
</protein>
<sequence>MPELDVERLRALPKVSLHDHLDGGVRAATVLELSAEVGHELPPAAAAGAEALGRWFVEAADSGSLVRYLETFEHTVAVMQTRENLRRVAREFVEDLASDGVVYGETRWAPEQHTQQGLTQAEAVAAVSEGLRDGIEASRARGRTIVVRQLLTSMRHVEPNLTAADLVLADRSGTVAGFDIAGAEDGFPPERFLASFVHLRTHGWPYTIHAGEAAGVDSIAGAVLACGANRVGHGVRIVEDITGLDGDAALGSVAAYVRDRRVPLELCPSSNVQTGAVPSVAAHPIARLDELGFLVTVNCDNQLMSGTTLTREMGLLVSELGYDLAGLRRLTLNAAESVFWSYPERRRLIEDVILPAYG</sequence>
<dbReference type="NCBIfam" id="TIGR01430">
    <property type="entry name" value="aden_deam"/>
    <property type="match status" value="1"/>
</dbReference>
<keyword evidence="4" id="KW-0479">Metal-binding</keyword>
<evidence type="ECO:0000256" key="6">
    <source>
        <dbReference type="ARBA" id="ARBA00022833"/>
    </source>
</evidence>
<dbReference type="EC" id="3.5.4.4" evidence="3"/>
<proteinExistence type="inferred from homology"/>
<evidence type="ECO:0000256" key="1">
    <source>
        <dbReference type="ARBA" id="ARBA00001947"/>
    </source>
</evidence>
<dbReference type="GO" id="GO:0046103">
    <property type="term" value="P:inosine biosynthetic process"/>
    <property type="evidence" value="ECO:0007669"/>
    <property type="project" value="TreeGrafter"/>
</dbReference>
<organism evidence="8 9">
    <name type="scientific">Microlunatus antarcticus</name>
    <dbReference type="NCBI Taxonomy" id="53388"/>
    <lineage>
        <taxon>Bacteria</taxon>
        <taxon>Bacillati</taxon>
        <taxon>Actinomycetota</taxon>
        <taxon>Actinomycetes</taxon>
        <taxon>Propionibacteriales</taxon>
        <taxon>Propionibacteriaceae</taxon>
        <taxon>Microlunatus</taxon>
    </lineage>
</organism>
<dbReference type="PANTHER" id="PTHR11409">
    <property type="entry name" value="ADENOSINE DEAMINASE"/>
    <property type="match status" value="1"/>
</dbReference>
<dbReference type="Gene3D" id="3.20.20.140">
    <property type="entry name" value="Metal-dependent hydrolases"/>
    <property type="match status" value="1"/>
</dbReference>
<dbReference type="PANTHER" id="PTHR11409:SF43">
    <property type="entry name" value="ADENOSINE DEAMINASE"/>
    <property type="match status" value="1"/>
</dbReference>
<keyword evidence="5 8" id="KW-0378">Hydrolase</keyword>
<evidence type="ECO:0000313" key="8">
    <source>
        <dbReference type="EMBL" id="MBB3325654.1"/>
    </source>
</evidence>
<dbReference type="Pfam" id="PF00962">
    <property type="entry name" value="A_deaminase"/>
    <property type="match status" value="1"/>
</dbReference>
<dbReference type="AlphaFoldDB" id="A0A7W5P5P1"/>
<evidence type="ECO:0000256" key="2">
    <source>
        <dbReference type="ARBA" id="ARBA00006676"/>
    </source>
</evidence>
<evidence type="ECO:0000256" key="5">
    <source>
        <dbReference type="ARBA" id="ARBA00022801"/>
    </source>
</evidence>
<keyword evidence="9" id="KW-1185">Reference proteome</keyword>
<dbReference type="InterPro" id="IPR001365">
    <property type="entry name" value="A_deaminase_dom"/>
</dbReference>
<accession>A0A7W5P5P1</accession>
<evidence type="ECO:0000256" key="4">
    <source>
        <dbReference type="ARBA" id="ARBA00022723"/>
    </source>
</evidence>
<dbReference type="InterPro" id="IPR032466">
    <property type="entry name" value="Metal_Hydrolase"/>
</dbReference>
<feature type="domain" description="Adenosine deaminase" evidence="7">
    <location>
        <begin position="13"/>
        <end position="353"/>
    </location>
</feature>
<reference evidence="8 9" key="1">
    <citation type="submission" date="2020-08" db="EMBL/GenBank/DDBJ databases">
        <title>Sequencing the genomes of 1000 actinobacteria strains.</title>
        <authorList>
            <person name="Klenk H.-P."/>
        </authorList>
    </citation>
    <scope>NUCLEOTIDE SEQUENCE [LARGE SCALE GENOMIC DNA]</scope>
    <source>
        <strain evidence="8 9">DSM 11053</strain>
    </source>
</reference>
<dbReference type="Proteomes" id="UP000565572">
    <property type="component" value="Unassembled WGS sequence"/>
</dbReference>
<gene>
    <name evidence="8" type="ORF">FHX39_000598</name>
</gene>
<comment type="similarity">
    <text evidence="2">Belongs to the metallo-dependent hydrolases superfamily. Adenosine and AMP deaminases family.</text>
</comment>
<comment type="caution">
    <text evidence="8">The sequence shown here is derived from an EMBL/GenBank/DDBJ whole genome shotgun (WGS) entry which is preliminary data.</text>
</comment>
<dbReference type="RefSeq" id="WP_183336683.1">
    <property type="nucleotide sequence ID" value="NZ_JACHZG010000001.1"/>
</dbReference>
<dbReference type="GO" id="GO:0043103">
    <property type="term" value="P:hypoxanthine salvage"/>
    <property type="evidence" value="ECO:0007669"/>
    <property type="project" value="TreeGrafter"/>
</dbReference>